<sequence length="289" mass="30768">MNIPVICASSYALSLLQKTASFQVHSVYRKTINLSGGSSLLSLQAFGSPVSPLSLITCLSLPEMEMLKAAPGIPVQNRPDGLAFSASGEEYIFTLLGTQTVDSFLRSGLPDHAVPLIRKALSSAETTGFRILFPELEANPAPPGQFLINEAAQHLLDQCTALIRQGNWEMAACFLSRLTGLGIGLTPSGDDFLCGALAGLILADMTGHPFFTALKQEVRKHLNQTNDISRAFLSCALLGQFSQAVCSLSSARSAGEILSSFQAIGHSSGTDTLCGIYYIFTSFSKEPTV</sequence>
<name>A0ABS2EK09_9FIRM</name>
<evidence type="ECO:0000313" key="2">
    <source>
        <dbReference type="Proteomes" id="UP000775686"/>
    </source>
</evidence>
<proteinExistence type="predicted"/>
<keyword evidence="2" id="KW-1185">Reference proteome</keyword>
<comment type="caution">
    <text evidence="1">The sequence shown here is derived from an EMBL/GenBank/DDBJ whole genome shotgun (WGS) entry which is preliminary data.</text>
</comment>
<dbReference type="InterPro" id="IPR021530">
    <property type="entry name" value="AllH-like"/>
</dbReference>
<gene>
    <name evidence="1" type="ORF">H6A32_12665</name>
</gene>
<dbReference type="Pfam" id="PF11392">
    <property type="entry name" value="AllH"/>
    <property type="match status" value="1"/>
</dbReference>
<dbReference type="EMBL" id="JACJKH010000025">
    <property type="protein sequence ID" value="MBM6745137.1"/>
    <property type="molecule type" value="Genomic_DNA"/>
</dbReference>
<organism evidence="1 2">
    <name type="scientific">Drancourtella massiliensis</name>
    <dbReference type="NCBI Taxonomy" id="1632013"/>
    <lineage>
        <taxon>Bacteria</taxon>
        <taxon>Bacillati</taxon>
        <taxon>Bacillota</taxon>
        <taxon>Clostridia</taxon>
        <taxon>Eubacteriales</taxon>
        <taxon>Oscillospiraceae</taxon>
        <taxon>Drancourtella</taxon>
    </lineage>
</organism>
<evidence type="ECO:0000313" key="1">
    <source>
        <dbReference type="EMBL" id="MBM6745137.1"/>
    </source>
</evidence>
<reference evidence="1 2" key="1">
    <citation type="journal article" date="2021" name="Sci. Rep.">
        <title>The distribution of antibiotic resistance genes in chicken gut microbiota commensals.</title>
        <authorList>
            <person name="Juricova H."/>
            <person name="Matiasovicova J."/>
            <person name="Kubasova T."/>
            <person name="Cejkova D."/>
            <person name="Rychlik I."/>
        </authorList>
    </citation>
    <scope>NUCLEOTIDE SEQUENCE [LARGE SCALE GENOMIC DNA]</scope>
    <source>
        <strain evidence="1 2">An770</strain>
    </source>
</reference>
<accession>A0ABS2EK09</accession>
<protein>
    <submittedName>
        <fullName evidence="1">DUF2877 domain-containing protein</fullName>
    </submittedName>
</protein>
<dbReference type="Proteomes" id="UP000775686">
    <property type="component" value="Unassembled WGS sequence"/>
</dbReference>
<dbReference type="RefSeq" id="WP_138373355.1">
    <property type="nucleotide sequence ID" value="NZ_JACJKH010000025.1"/>
</dbReference>